<keyword evidence="2" id="KW-1185">Reference proteome</keyword>
<accession>A0ABU0UMD2</accession>
<evidence type="ECO:0000313" key="2">
    <source>
        <dbReference type="Proteomes" id="UP001224781"/>
    </source>
</evidence>
<comment type="caution">
    <text evidence="1">The sequence shown here is derived from an EMBL/GenBank/DDBJ whole genome shotgun (WGS) entry which is preliminary data.</text>
</comment>
<gene>
    <name evidence="1" type="ORF">QE408_003101</name>
</gene>
<sequence>MMEHLFKRVARLFLGAAPVVDAPHSEPAKKPLPEILFYPVLFANGRDDDSEALKAFYENRPYVFQGKLFEPTRDERVLEGLHLRISADAIVFIKDGRVKDYLGDTRGKALTVSVSHGLHRCVTRCSIHLSAKVMA</sequence>
<protein>
    <submittedName>
        <fullName evidence="1">Uncharacterized protein</fullName>
    </submittedName>
</protein>
<proteinExistence type="predicted"/>
<reference evidence="1 2" key="1">
    <citation type="submission" date="2023-07" db="EMBL/GenBank/DDBJ databases">
        <title>Functional and genomic diversity of the sorghum phyllosphere microbiome.</title>
        <authorList>
            <person name="Shade A."/>
        </authorList>
    </citation>
    <scope>NUCLEOTIDE SEQUENCE [LARGE SCALE GENOMIC DNA]</scope>
    <source>
        <strain evidence="1 2">SORGH_AS_1126</strain>
    </source>
</reference>
<organism evidence="1 2">
    <name type="scientific">Agrobacterium larrymoorei</name>
    <dbReference type="NCBI Taxonomy" id="160699"/>
    <lineage>
        <taxon>Bacteria</taxon>
        <taxon>Pseudomonadati</taxon>
        <taxon>Pseudomonadota</taxon>
        <taxon>Alphaproteobacteria</taxon>
        <taxon>Hyphomicrobiales</taxon>
        <taxon>Rhizobiaceae</taxon>
        <taxon>Rhizobium/Agrobacterium group</taxon>
        <taxon>Agrobacterium</taxon>
    </lineage>
</organism>
<name>A0ABU0UMD2_9HYPH</name>
<dbReference type="Proteomes" id="UP001224781">
    <property type="component" value="Unassembled WGS sequence"/>
</dbReference>
<dbReference type="EMBL" id="JAUTBL010000002">
    <property type="protein sequence ID" value="MDQ1185958.1"/>
    <property type="molecule type" value="Genomic_DNA"/>
</dbReference>
<evidence type="ECO:0000313" key="1">
    <source>
        <dbReference type="EMBL" id="MDQ1185958.1"/>
    </source>
</evidence>